<sequence>MKKLLLVSALFFSFSCKDREDNQRKEAANWETIQIITRTQKIIIYNYLDTATFEQKIYKKDTTKFPGAYELKGVESKNFNLSRLERDSLRIYTYDIITNPHFTDKNASDYAGYVLIKLTDRNTTLMCEYKSVGEWSEVSDLTKKIYSLLKAKIPIASQ</sequence>
<organism evidence="1 2">
    <name type="scientific">Sediminibacterium roseum</name>
    <dbReference type="NCBI Taxonomy" id="1978412"/>
    <lineage>
        <taxon>Bacteria</taxon>
        <taxon>Pseudomonadati</taxon>
        <taxon>Bacteroidota</taxon>
        <taxon>Chitinophagia</taxon>
        <taxon>Chitinophagales</taxon>
        <taxon>Chitinophagaceae</taxon>
        <taxon>Sediminibacterium</taxon>
    </lineage>
</organism>
<dbReference type="Proteomes" id="UP000753802">
    <property type="component" value="Unassembled WGS sequence"/>
</dbReference>
<dbReference type="RefSeq" id="WP_161819230.1">
    <property type="nucleotide sequence ID" value="NZ_JAACJS010000015.1"/>
</dbReference>
<accession>A0ABW9ZUV7</accession>
<gene>
    <name evidence="1" type="ORF">GWC95_13415</name>
</gene>
<name>A0ABW9ZUV7_9BACT</name>
<protein>
    <submittedName>
        <fullName evidence="1">Uncharacterized protein</fullName>
    </submittedName>
</protein>
<keyword evidence="2" id="KW-1185">Reference proteome</keyword>
<dbReference type="EMBL" id="JAACJS010000015">
    <property type="protein sequence ID" value="NCI50926.1"/>
    <property type="molecule type" value="Genomic_DNA"/>
</dbReference>
<dbReference type="PROSITE" id="PS51257">
    <property type="entry name" value="PROKAR_LIPOPROTEIN"/>
    <property type="match status" value="1"/>
</dbReference>
<reference evidence="1 2" key="1">
    <citation type="submission" date="2020-01" db="EMBL/GenBank/DDBJ databases">
        <title>Genome analysis.</title>
        <authorList>
            <person name="Wu S."/>
            <person name="Wang G."/>
        </authorList>
    </citation>
    <scope>NUCLEOTIDE SEQUENCE [LARGE SCALE GENOMIC DNA]</scope>
    <source>
        <strain evidence="1 2">SYL130</strain>
    </source>
</reference>
<evidence type="ECO:0000313" key="1">
    <source>
        <dbReference type="EMBL" id="NCI50926.1"/>
    </source>
</evidence>
<proteinExistence type="predicted"/>
<comment type="caution">
    <text evidence="1">The sequence shown here is derived from an EMBL/GenBank/DDBJ whole genome shotgun (WGS) entry which is preliminary data.</text>
</comment>
<evidence type="ECO:0000313" key="2">
    <source>
        <dbReference type="Proteomes" id="UP000753802"/>
    </source>
</evidence>